<feature type="transmembrane region" description="Helical" evidence="6">
    <location>
        <begin position="422"/>
        <end position="441"/>
    </location>
</feature>
<protein>
    <submittedName>
        <fullName evidence="7">Pantothenate transporter Fen2p</fullName>
    </submittedName>
</protein>
<feature type="transmembrane region" description="Helical" evidence="6">
    <location>
        <begin position="298"/>
        <end position="318"/>
    </location>
</feature>
<feature type="transmembrane region" description="Helical" evidence="6">
    <location>
        <begin position="325"/>
        <end position="345"/>
    </location>
</feature>
<dbReference type="PANTHER" id="PTHR43791:SF4">
    <property type="entry name" value="PANTOTHENATE TRANSPORTER FEN2"/>
    <property type="match status" value="1"/>
</dbReference>
<dbReference type="Gene3D" id="1.20.1250.20">
    <property type="entry name" value="MFS general substrate transporter like domains"/>
    <property type="match status" value="1"/>
</dbReference>
<dbReference type="Proteomes" id="UP001497600">
    <property type="component" value="Chromosome G"/>
</dbReference>
<name>A0ABP0ELY0_9ASCO</name>
<comment type="subcellular location">
    <subcellularLocation>
        <location evidence="1">Membrane</location>
        <topology evidence="1">Multi-pass membrane protein</topology>
    </subcellularLocation>
</comment>
<feature type="transmembrane region" description="Helical" evidence="6">
    <location>
        <begin position="71"/>
        <end position="91"/>
    </location>
</feature>
<dbReference type="Pfam" id="PF07690">
    <property type="entry name" value="MFS_1"/>
    <property type="match status" value="1"/>
</dbReference>
<evidence type="ECO:0000256" key="1">
    <source>
        <dbReference type="ARBA" id="ARBA00004141"/>
    </source>
</evidence>
<keyword evidence="2" id="KW-0813">Transport</keyword>
<dbReference type="InterPro" id="IPR011701">
    <property type="entry name" value="MFS"/>
</dbReference>
<accession>A0ABP0ELY0</accession>
<keyword evidence="4 6" id="KW-1133">Transmembrane helix</keyword>
<feature type="transmembrane region" description="Helical" evidence="6">
    <location>
        <begin position="24"/>
        <end position="42"/>
    </location>
</feature>
<sequence length="481" mass="54815">MNVLKGIRKVIWGEIPSDPKEAKLLVKIDWFVLSFACLLYWVNYVDRLNISNAYVSGMKDDLHMKGNEFNYINTAFNVGYIVFLVPNNLILLKVRPRYWLTFCAIAWGILTLGIYKVTDYKQIIVIRFFQAGFESSTFVGVHLILGSWYKEEELTKRSAIFTSAGLVGNIFSSTMQAAIYTNMDNLHGIAGWRWLFIIDFIITIPIAIYGFVFFPDTPDTCKAFYFTDEEVALARSRIKQREHTKLDFTIFKRVAGKWHWWLFSFLWIVGGSNESFASNAIFSLWLSYFGYSVPQRNHYPMGVYAVGIFATFTFALYVDNTGARYHWRAALFIMVSMLISSILFVCKPLEASYVFVAQYISGISYAGQATFFAWANVVCRSDLEERAIVLASMNMFSNAFNAWWSLLLYAASDAPKFKKGCYSMFGTAIASGVIACAIRFYQLRDDEHAKLAVTMDEEGSQSSDSIHEKRPIIGVEVASVK</sequence>
<organism evidence="7 8">
    <name type="scientific">[Candida] anglica</name>
    <dbReference type="NCBI Taxonomy" id="148631"/>
    <lineage>
        <taxon>Eukaryota</taxon>
        <taxon>Fungi</taxon>
        <taxon>Dikarya</taxon>
        <taxon>Ascomycota</taxon>
        <taxon>Saccharomycotina</taxon>
        <taxon>Pichiomycetes</taxon>
        <taxon>Debaryomycetaceae</taxon>
        <taxon>Kurtzmaniella</taxon>
    </lineage>
</organism>
<evidence type="ECO:0000313" key="8">
    <source>
        <dbReference type="Proteomes" id="UP001497600"/>
    </source>
</evidence>
<dbReference type="PANTHER" id="PTHR43791">
    <property type="entry name" value="PERMEASE-RELATED"/>
    <property type="match status" value="1"/>
</dbReference>
<evidence type="ECO:0000256" key="6">
    <source>
        <dbReference type="SAM" id="Phobius"/>
    </source>
</evidence>
<evidence type="ECO:0000256" key="4">
    <source>
        <dbReference type="ARBA" id="ARBA00022989"/>
    </source>
</evidence>
<feature type="transmembrane region" description="Helical" evidence="6">
    <location>
        <begin position="192"/>
        <end position="214"/>
    </location>
</feature>
<dbReference type="SUPFAM" id="SSF103473">
    <property type="entry name" value="MFS general substrate transporter"/>
    <property type="match status" value="1"/>
</dbReference>
<evidence type="ECO:0000313" key="7">
    <source>
        <dbReference type="EMBL" id="CAK7917136.1"/>
    </source>
</evidence>
<keyword evidence="5 6" id="KW-0472">Membrane</keyword>
<feature type="transmembrane region" description="Helical" evidence="6">
    <location>
        <begin position="98"/>
        <end position="118"/>
    </location>
</feature>
<feature type="transmembrane region" description="Helical" evidence="6">
    <location>
        <begin position="387"/>
        <end position="410"/>
    </location>
</feature>
<evidence type="ECO:0000256" key="3">
    <source>
        <dbReference type="ARBA" id="ARBA00022692"/>
    </source>
</evidence>
<keyword evidence="8" id="KW-1185">Reference proteome</keyword>
<reference evidence="7 8" key="1">
    <citation type="submission" date="2024-01" db="EMBL/GenBank/DDBJ databases">
        <authorList>
            <consortium name="Genoscope - CEA"/>
            <person name="William W."/>
        </authorList>
    </citation>
    <scope>NUCLEOTIDE SEQUENCE [LARGE SCALE GENOMIC DNA]</scope>
    <source>
        <strain evidence="7 8">29B2s-10</strain>
    </source>
</reference>
<dbReference type="InterPro" id="IPR036259">
    <property type="entry name" value="MFS_trans_sf"/>
</dbReference>
<evidence type="ECO:0000256" key="2">
    <source>
        <dbReference type="ARBA" id="ARBA00022448"/>
    </source>
</evidence>
<feature type="transmembrane region" description="Helical" evidence="6">
    <location>
        <begin position="158"/>
        <end position="180"/>
    </location>
</feature>
<proteinExistence type="predicted"/>
<feature type="transmembrane region" description="Helical" evidence="6">
    <location>
        <begin position="260"/>
        <end position="286"/>
    </location>
</feature>
<keyword evidence="3 6" id="KW-0812">Transmembrane</keyword>
<dbReference type="EMBL" id="OZ004259">
    <property type="protein sequence ID" value="CAK7917136.1"/>
    <property type="molecule type" value="Genomic_DNA"/>
</dbReference>
<gene>
    <name evidence="7" type="primary">FEN2</name>
    <name evidence="7" type="ORF">CAAN4_G07096</name>
</gene>
<feature type="transmembrane region" description="Helical" evidence="6">
    <location>
        <begin position="351"/>
        <end position="375"/>
    </location>
</feature>
<evidence type="ECO:0000256" key="5">
    <source>
        <dbReference type="ARBA" id="ARBA00023136"/>
    </source>
</evidence>
<feature type="transmembrane region" description="Helical" evidence="6">
    <location>
        <begin position="124"/>
        <end position="146"/>
    </location>
</feature>